<evidence type="ECO:0000256" key="4">
    <source>
        <dbReference type="ARBA" id="ARBA00023125"/>
    </source>
</evidence>
<dbReference type="GO" id="GO:0005634">
    <property type="term" value="C:nucleus"/>
    <property type="evidence" value="ECO:0007669"/>
    <property type="project" value="TreeGrafter"/>
</dbReference>
<evidence type="ECO:0000259" key="7">
    <source>
        <dbReference type="Pfam" id="PF04082"/>
    </source>
</evidence>
<evidence type="ECO:0000256" key="5">
    <source>
        <dbReference type="ARBA" id="ARBA00023163"/>
    </source>
</evidence>
<dbReference type="InterPro" id="IPR051430">
    <property type="entry name" value="Fungal_TF_Env_Response"/>
</dbReference>
<accession>A0AAN7T3X6</accession>
<dbReference type="GO" id="GO:0001228">
    <property type="term" value="F:DNA-binding transcription activator activity, RNA polymerase II-specific"/>
    <property type="evidence" value="ECO:0007669"/>
    <property type="project" value="TreeGrafter"/>
</dbReference>
<organism evidence="8 9">
    <name type="scientific">Lithohypha guttulata</name>
    <dbReference type="NCBI Taxonomy" id="1690604"/>
    <lineage>
        <taxon>Eukaryota</taxon>
        <taxon>Fungi</taxon>
        <taxon>Dikarya</taxon>
        <taxon>Ascomycota</taxon>
        <taxon>Pezizomycotina</taxon>
        <taxon>Eurotiomycetes</taxon>
        <taxon>Chaetothyriomycetidae</taxon>
        <taxon>Chaetothyriales</taxon>
        <taxon>Trichomeriaceae</taxon>
        <taxon>Lithohypha</taxon>
    </lineage>
</organism>
<sequence>MDETDTESMLKNLASKYDDLQARVNELERTRQLPLAAGQRSELTWNADNTQVVPARLGPATSGSVQTSSAIRGKDKSTLISQFEAVQDFVASLRDDPPPDELLHVSRELHSLSRITEGKPCLHNRNLSIHGNQEDILAHMERLLPPVNTCHALTEIYFNYFEHCTRILHRGTTNTLFRAYFNKSILQERRALCVPTLLAVVSIASSLGTFPECDVPAVHGRVDGIGAYHLLRNHLEILSTKEWLETSILQIALLTLKFHKSSVLTDLEKWQWTGQILRRAMAAGLHKAEYADVDVFESEVKRRMWLTLLELDLTFAIASNMPANCPVWVGALPVNVDDGQLYPGQKQRPRGHGLELWTDGLCQHVLAQSFNDRLTAYQAVSSGIMAPYDIVLKHTRHLEQVTHDVPVAFRLDREQDEAANTPHRLMAKMELDFFLRRPLNACYAPYAAEMRQDDKYKEARIPWVQGCTISICFQDLFDPKFPTLDLPEPRGLWDYYHNVYKWDVGQYMLANCLELQRLRHLNTDGTDVPSPVFRGHALRTSVKVMGWTIEGILKSLEDTIDPLSRRIGRHGSDLRDVVKWTAVVGSLRMNVNGSRLRSITNELQNLTTQLKSRAVCEGHLSSTSYNSAEDDVKSHLEWLQDCLR</sequence>
<dbReference type="InterPro" id="IPR007219">
    <property type="entry name" value="XnlR_reg_dom"/>
</dbReference>
<proteinExistence type="predicted"/>
<gene>
    <name evidence="8" type="ORF">LTR05_002289</name>
</gene>
<keyword evidence="6" id="KW-0539">Nucleus</keyword>
<evidence type="ECO:0000256" key="1">
    <source>
        <dbReference type="ARBA" id="ARBA00022723"/>
    </source>
</evidence>
<evidence type="ECO:0000313" key="9">
    <source>
        <dbReference type="Proteomes" id="UP001309876"/>
    </source>
</evidence>
<evidence type="ECO:0000256" key="6">
    <source>
        <dbReference type="ARBA" id="ARBA00023242"/>
    </source>
</evidence>
<evidence type="ECO:0000256" key="3">
    <source>
        <dbReference type="ARBA" id="ARBA00023015"/>
    </source>
</evidence>
<evidence type="ECO:0000313" key="8">
    <source>
        <dbReference type="EMBL" id="KAK5088073.1"/>
    </source>
</evidence>
<keyword evidence="1" id="KW-0479">Metal-binding</keyword>
<dbReference type="AlphaFoldDB" id="A0AAN7T3X6"/>
<dbReference type="Proteomes" id="UP001309876">
    <property type="component" value="Unassembled WGS sequence"/>
</dbReference>
<dbReference type="GO" id="GO:0000978">
    <property type="term" value="F:RNA polymerase II cis-regulatory region sequence-specific DNA binding"/>
    <property type="evidence" value="ECO:0007669"/>
    <property type="project" value="TreeGrafter"/>
</dbReference>
<keyword evidence="4" id="KW-0238">DNA-binding</keyword>
<dbReference type="GO" id="GO:0006351">
    <property type="term" value="P:DNA-templated transcription"/>
    <property type="evidence" value="ECO:0007669"/>
    <property type="project" value="InterPro"/>
</dbReference>
<protein>
    <recommendedName>
        <fullName evidence="7">Xylanolytic transcriptional activator regulatory domain-containing protein</fullName>
    </recommendedName>
</protein>
<keyword evidence="3" id="KW-0805">Transcription regulation</keyword>
<reference evidence="8 9" key="1">
    <citation type="submission" date="2023-08" db="EMBL/GenBank/DDBJ databases">
        <title>Black Yeasts Isolated from many extreme environments.</title>
        <authorList>
            <person name="Coleine C."/>
            <person name="Stajich J.E."/>
            <person name="Selbmann L."/>
        </authorList>
    </citation>
    <scope>NUCLEOTIDE SEQUENCE [LARGE SCALE GENOMIC DNA]</scope>
    <source>
        <strain evidence="8 9">CCFEE 5910</strain>
    </source>
</reference>
<dbReference type="EMBL" id="JAVRRJ010000002">
    <property type="protein sequence ID" value="KAK5088073.1"/>
    <property type="molecule type" value="Genomic_DNA"/>
</dbReference>
<keyword evidence="5" id="KW-0804">Transcription</keyword>
<keyword evidence="9" id="KW-1185">Reference proteome</keyword>
<feature type="domain" description="Xylanolytic transcriptional activator regulatory" evidence="7">
    <location>
        <begin position="155"/>
        <end position="320"/>
    </location>
</feature>
<name>A0AAN7T3X6_9EURO</name>
<dbReference type="CDD" id="cd12148">
    <property type="entry name" value="fungal_TF_MHR"/>
    <property type="match status" value="1"/>
</dbReference>
<evidence type="ECO:0000256" key="2">
    <source>
        <dbReference type="ARBA" id="ARBA00022833"/>
    </source>
</evidence>
<dbReference type="PANTHER" id="PTHR31944:SF131">
    <property type="entry name" value="HEME-RESPONSIVE ZINC FINGER TRANSCRIPTION FACTOR HAP1"/>
    <property type="match status" value="1"/>
</dbReference>
<keyword evidence="2" id="KW-0862">Zinc</keyword>
<dbReference type="PANTHER" id="PTHR31944">
    <property type="entry name" value="HEME-RESPONSIVE ZINC FINGER TRANSCRIPTION FACTOR HAP1"/>
    <property type="match status" value="1"/>
</dbReference>
<comment type="caution">
    <text evidence="8">The sequence shown here is derived from an EMBL/GenBank/DDBJ whole genome shotgun (WGS) entry which is preliminary data.</text>
</comment>
<dbReference type="Pfam" id="PF04082">
    <property type="entry name" value="Fungal_trans"/>
    <property type="match status" value="1"/>
</dbReference>
<dbReference type="GO" id="GO:0008270">
    <property type="term" value="F:zinc ion binding"/>
    <property type="evidence" value="ECO:0007669"/>
    <property type="project" value="InterPro"/>
</dbReference>